<evidence type="ECO:0000313" key="3">
    <source>
        <dbReference type="Proteomes" id="UP000663823"/>
    </source>
</evidence>
<dbReference type="GO" id="GO:0007165">
    <property type="term" value="P:signal transduction"/>
    <property type="evidence" value="ECO:0007669"/>
    <property type="project" value="InterPro"/>
</dbReference>
<dbReference type="InterPro" id="IPR002073">
    <property type="entry name" value="PDEase_catalytic_dom"/>
</dbReference>
<accession>A0A820L0P2</accession>
<reference evidence="2" key="1">
    <citation type="submission" date="2021-02" db="EMBL/GenBank/DDBJ databases">
        <authorList>
            <person name="Nowell W R."/>
        </authorList>
    </citation>
    <scope>NUCLEOTIDE SEQUENCE</scope>
</reference>
<feature type="non-terminal residue" evidence="2">
    <location>
        <position position="1"/>
    </location>
</feature>
<dbReference type="EMBL" id="CAJOAX010062965">
    <property type="protein sequence ID" value="CAF4348693.1"/>
    <property type="molecule type" value="Genomic_DNA"/>
</dbReference>
<dbReference type="Proteomes" id="UP000663823">
    <property type="component" value="Unassembled WGS sequence"/>
</dbReference>
<protein>
    <recommendedName>
        <fullName evidence="1">PDEase domain-containing protein</fullName>
    </recommendedName>
</protein>
<evidence type="ECO:0000313" key="2">
    <source>
        <dbReference type="EMBL" id="CAF4348693.1"/>
    </source>
</evidence>
<organism evidence="2 3">
    <name type="scientific">Rotaria sordida</name>
    <dbReference type="NCBI Taxonomy" id="392033"/>
    <lineage>
        <taxon>Eukaryota</taxon>
        <taxon>Metazoa</taxon>
        <taxon>Spiralia</taxon>
        <taxon>Gnathifera</taxon>
        <taxon>Rotifera</taxon>
        <taxon>Eurotatoria</taxon>
        <taxon>Bdelloidea</taxon>
        <taxon>Philodinida</taxon>
        <taxon>Philodinidae</taxon>
        <taxon>Rotaria</taxon>
    </lineage>
</organism>
<dbReference type="PROSITE" id="PS51845">
    <property type="entry name" value="PDEASE_I_2"/>
    <property type="match status" value="1"/>
</dbReference>
<name>A0A820L0P2_9BILA</name>
<proteinExistence type="predicted"/>
<evidence type="ECO:0000259" key="1">
    <source>
        <dbReference type="PROSITE" id="PS51845"/>
    </source>
</evidence>
<gene>
    <name evidence="2" type="ORF">OTI717_LOCUS43477</name>
</gene>
<dbReference type="GO" id="GO:0004114">
    <property type="term" value="F:3',5'-cyclic-nucleotide phosphodiesterase activity"/>
    <property type="evidence" value="ECO:0007669"/>
    <property type="project" value="InterPro"/>
</dbReference>
<dbReference type="InterPro" id="IPR036971">
    <property type="entry name" value="PDEase_catalytic_dom_sf"/>
</dbReference>
<sequence>WTFDVFSVNEFTNGQSLRYVGFELMQRYNLPNKLHVRFPFF</sequence>
<feature type="domain" description="PDEase" evidence="1">
    <location>
        <begin position="1"/>
        <end position="41"/>
    </location>
</feature>
<dbReference type="Gene3D" id="1.10.1300.10">
    <property type="entry name" value="3'5'-cyclic nucleotide phosphodiesterase, catalytic domain"/>
    <property type="match status" value="1"/>
</dbReference>
<dbReference type="AlphaFoldDB" id="A0A820L0P2"/>
<comment type="caution">
    <text evidence="2">The sequence shown here is derived from an EMBL/GenBank/DDBJ whole genome shotgun (WGS) entry which is preliminary data.</text>
</comment>